<reference evidence="2 3" key="1">
    <citation type="submission" date="2017-12" db="EMBL/GenBank/DDBJ databases">
        <title>A pool of 800 enterococci isolated from chicken carcass rinse samples from New Zealand.</title>
        <authorList>
            <person name="Zhang J."/>
            <person name="Rogers L."/>
            <person name="Midwinter A."/>
            <person name="French N."/>
        </authorList>
    </citation>
    <scope>NUCLEOTIDE SEQUENCE [LARGE SCALE GENOMIC DNA]</scope>
    <source>
        <strain evidence="2 3">EN697</strain>
    </source>
</reference>
<dbReference type="RefSeq" id="WP_002332350.1">
    <property type="nucleotide sequence ID" value="NZ_CABGSQ010000013.1"/>
</dbReference>
<sequence length="609" mass="69674">MPEFYIKEIIITGLGKRDSSVSFTEGLNIVSGPSNTGKTSIVQAIDFMYGDDTPPFSKQTGYDTVLLRVASNRGEFLLSRGFDDKEIIVSEINSEGTTIGSKSLKAKPGKKPNESISKFWLELIGIDEEHQIIKNSNYKAQTLTWRTFSHSLLISERLIGTTNPILIPEYNTLKTAYLSALIFLISGNDSTNYEEIESADHRKVRKASISRYINDNLMTIYQEYDLAKKRLDELGVADIEVEVDKLVNDLTHVESRIVKAANENRKITQQIGQYQEKLDEDYLLVNRYSKLRSQYKSDLERLTLIVDGERLIDEHLEHLTNSTCPFCNGELPETERESYIEAARAEFNTIMSQLDDLSEASQESKEDIDTLVSKINSLSSQKQNLDSLLDTELQPRAAELEKTIDDYHRYSNLKHELAAMESMQQKFSLDLKDLEEESPPASNPYKPLEHFDAIFWREMSEILKGLLERCNYRPLHDAYFSKKTFDLNINGDPKQVNHGKGYRSFLNTLVVLAYRKVLADYAKFNPGVFVIDTPLLGLDEGENARNFDSMQQSLFQYFIEHQSEGQLIIVENTNELPKLNYAEHGVHEIVFTHDENKGRYGFLLDIESR</sequence>
<comment type="caution">
    <text evidence="2">The sequence shown here is derived from an EMBL/GenBank/DDBJ whole genome shotgun (WGS) entry which is preliminary data.</text>
</comment>
<dbReference type="Gene3D" id="3.40.50.300">
    <property type="entry name" value="P-loop containing nucleotide triphosphate hydrolases"/>
    <property type="match status" value="1"/>
</dbReference>
<dbReference type="AlphaFoldDB" id="A0AB37VS47"/>
<protein>
    <recommendedName>
        <fullName evidence="4">AAA family ATPase</fullName>
    </recommendedName>
</protein>
<feature type="coiled-coil region" evidence="1">
    <location>
        <begin position="340"/>
        <end position="374"/>
    </location>
</feature>
<dbReference type="InterPro" id="IPR027417">
    <property type="entry name" value="P-loop_NTPase"/>
</dbReference>
<feature type="coiled-coil region" evidence="1">
    <location>
        <begin position="243"/>
        <end position="277"/>
    </location>
</feature>
<dbReference type="EMBL" id="PJVH01000051">
    <property type="protein sequence ID" value="RXU85108.1"/>
    <property type="molecule type" value="Genomic_DNA"/>
</dbReference>
<organism evidence="2 3">
    <name type="scientific">Enterococcus faecium</name>
    <name type="common">Streptococcus faecium</name>
    <dbReference type="NCBI Taxonomy" id="1352"/>
    <lineage>
        <taxon>Bacteria</taxon>
        <taxon>Bacillati</taxon>
        <taxon>Bacillota</taxon>
        <taxon>Bacilli</taxon>
        <taxon>Lactobacillales</taxon>
        <taxon>Enterococcaceae</taxon>
        <taxon>Enterococcus</taxon>
    </lineage>
</organism>
<evidence type="ECO:0000313" key="2">
    <source>
        <dbReference type="EMBL" id="RXU85108.1"/>
    </source>
</evidence>
<keyword evidence="1" id="KW-0175">Coiled coil</keyword>
<evidence type="ECO:0008006" key="4">
    <source>
        <dbReference type="Google" id="ProtNLM"/>
    </source>
</evidence>
<dbReference type="SUPFAM" id="SSF52540">
    <property type="entry name" value="P-loop containing nucleoside triphosphate hydrolases"/>
    <property type="match status" value="1"/>
</dbReference>
<accession>A0AB37VS47</accession>
<proteinExistence type="predicted"/>
<evidence type="ECO:0000313" key="3">
    <source>
        <dbReference type="Proteomes" id="UP000289562"/>
    </source>
</evidence>
<evidence type="ECO:0000256" key="1">
    <source>
        <dbReference type="SAM" id="Coils"/>
    </source>
</evidence>
<dbReference type="SUPFAM" id="SSF75712">
    <property type="entry name" value="Rad50 coiled-coil Zn hook"/>
    <property type="match status" value="1"/>
</dbReference>
<gene>
    <name evidence="2" type="ORF">CYQ77_11775</name>
</gene>
<dbReference type="Proteomes" id="UP000289562">
    <property type="component" value="Unassembled WGS sequence"/>
</dbReference>
<name>A0AB37VS47_ENTFC</name>
<dbReference type="Gene3D" id="1.10.287.510">
    <property type="entry name" value="Helix hairpin bin"/>
    <property type="match status" value="1"/>
</dbReference>